<dbReference type="Proteomes" id="UP000271554">
    <property type="component" value="Chromosome"/>
</dbReference>
<protein>
    <submittedName>
        <fullName evidence="1">Uncharacterized protein</fullName>
    </submittedName>
</protein>
<evidence type="ECO:0000313" key="1">
    <source>
        <dbReference type="EMBL" id="AYG83543.1"/>
    </source>
</evidence>
<sequence>MVLTGPGASGTRSVAGRVRSGGRFAILTLAMIVTLCYEEVGCSGCFVCAQGSVVGVPLR</sequence>
<dbReference type="EMBL" id="CP032698">
    <property type="protein sequence ID" value="AYG83543.1"/>
    <property type="molecule type" value="Genomic_DNA"/>
</dbReference>
<organism evidence="1 2">
    <name type="scientific">Streptomyces hundungensis</name>
    <dbReference type="NCBI Taxonomy" id="1077946"/>
    <lineage>
        <taxon>Bacteria</taxon>
        <taxon>Bacillati</taxon>
        <taxon>Actinomycetota</taxon>
        <taxon>Actinomycetes</taxon>
        <taxon>Kitasatosporales</taxon>
        <taxon>Streptomycetaceae</taxon>
        <taxon>Streptomyces</taxon>
    </lineage>
</organism>
<name>A0A387HMQ4_9ACTN</name>
<evidence type="ECO:0000313" key="2">
    <source>
        <dbReference type="Proteomes" id="UP000271554"/>
    </source>
</evidence>
<accession>A0A387HMQ4</accession>
<keyword evidence="2" id="KW-1185">Reference proteome</keyword>
<dbReference type="AlphaFoldDB" id="A0A387HMQ4"/>
<proteinExistence type="predicted"/>
<reference evidence="1 2" key="1">
    <citation type="submission" date="2018-10" db="EMBL/GenBank/DDBJ databases">
        <title>Relationship between Morphology and Antimicrobial Activity in Streptomyces.</title>
        <authorList>
            <person name="Kang H.J."/>
            <person name="Kim S.B."/>
        </authorList>
    </citation>
    <scope>NUCLEOTIDE SEQUENCE [LARGE SCALE GENOMIC DNA]</scope>
    <source>
        <strain evidence="1 2">BH38</strain>
    </source>
</reference>
<gene>
    <name evidence="1" type="ORF">DWB77_05741</name>
</gene>
<dbReference type="KEGG" id="shun:DWB77_05741"/>